<name>A0ABD7X4K5_PRIAR</name>
<sequence>MMPFTTGIVTNTKDFGTAATNIVVSTRNLNLASSATITVQIFGSTNSSSFTPLYQSVYVVAPNSIDIREFLIAGNVAYEVQINVNSIPNSGVVMSTFGIDQFGNLVPATRVLQSELTSIAALTPLS</sequence>
<evidence type="ECO:0000313" key="2">
    <source>
        <dbReference type="Proteomes" id="UP001220217"/>
    </source>
</evidence>
<accession>A0ABD7X4K5</accession>
<gene>
    <name evidence="1" type="ORF">PWO00_28125</name>
</gene>
<organism evidence="1 2">
    <name type="scientific">Priestia aryabhattai</name>
    <name type="common">Bacillus aryabhattai</name>
    <dbReference type="NCBI Taxonomy" id="412384"/>
    <lineage>
        <taxon>Bacteria</taxon>
        <taxon>Bacillati</taxon>
        <taxon>Bacillota</taxon>
        <taxon>Bacilli</taxon>
        <taxon>Bacillales</taxon>
        <taxon>Bacillaceae</taxon>
        <taxon>Priestia</taxon>
    </lineage>
</organism>
<keyword evidence="1" id="KW-0614">Plasmid</keyword>
<dbReference type="RefSeq" id="WP_275037753.1">
    <property type="nucleotide sequence ID" value="NZ_CP118720.1"/>
</dbReference>
<proteinExistence type="predicted"/>
<dbReference type="Proteomes" id="UP001220217">
    <property type="component" value="Plasmid pG5MAi6_2"/>
</dbReference>
<dbReference type="AlphaFoldDB" id="A0ABD7X4K5"/>
<protein>
    <submittedName>
        <fullName evidence="1">Uncharacterized protein</fullName>
    </submittedName>
</protein>
<reference evidence="1 2" key="1">
    <citation type="submission" date="2023-02" db="EMBL/GenBank/DDBJ databases">
        <title>Complete genome sequence of Priestia aryabhattai G5MAi6, a methanol-tolerant strain isolated from tap water in Hong Kong.</title>
        <authorList>
            <person name="Leung K.M."/>
            <person name="Lai G.K.K."/>
            <person name="Griffin S.D.J."/>
        </authorList>
    </citation>
    <scope>NUCLEOTIDE SEQUENCE [LARGE SCALE GENOMIC DNA]</scope>
    <source>
        <strain evidence="1 2">G5MAi6</strain>
        <plasmid evidence="1 2">pG5MAi6_2</plasmid>
    </source>
</reference>
<evidence type="ECO:0000313" key="1">
    <source>
        <dbReference type="EMBL" id="WEA47252.1"/>
    </source>
</evidence>
<dbReference type="EMBL" id="CP118720">
    <property type="protein sequence ID" value="WEA47252.1"/>
    <property type="molecule type" value="Genomic_DNA"/>
</dbReference>
<geneLocation type="plasmid" evidence="1 2">
    <name>pG5MAi6_2</name>
</geneLocation>